<reference evidence="10" key="1">
    <citation type="submission" date="2018-06" db="EMBL/GenBank/DDBJ databases">
        <authorList>
            <person name="Zhirakovskaya E."/>
        </authorList>
    </citation>
    <scope>NUCLEOTIDE SEQUENCE</scope>
</reference>
<name>A0A3B0UHN3_9ZZZZ</name>
<keyword evidence="2" id="KW-0004">4Fe-4S</keyword>
<dbReference type="InterPro" id="IPR006638">
    <property type="entry name" value="Elp3/MiaA/NifB-like_rSAM"/>
</dbReference>
<dbReference type="GO" id="GO:0046872">
    <property type="term" value="F:metal ion binding"/>
    <property type="evidence" value="ECO:0007669"/>
    <property type="project" value="UniProtKB-KW"/>
</dbReference>
<feature type="domain" description="MTTase N-terminal" evidence="8">
    <location>
        <begin position="1"/>
        <end position="102"/>
    </location>
</feature>
<dbReference type="PANTHER" id="PTHR43020:SF2">
    <property type="entry name" value="MITOCHONDRIAL TRNA METHYLTHIOTRANSFERASE CDK5RAP1"/>
    <property type="match status" value="1"/>
</dbReference>
<evidence type="ECO:0000259" key="7">
    <source>
        <dbReference type="PROSITE" id="PS50926"/>
    </source>
</evidence>
<dbReference type="Pfam" id="PF04055">
    <property type="entry name" value="Radical_SAM"/>
    <property type="match status" value="1"/>
</dbReference>
<accession>A0A3B0UHN3</accession>
<evidence type="ECO:0000259" key="9">
    <source>
        <dbReference type="PROSITE" id="PS51918"/>
    </source>
</evidence>
<dbReference type="SFLD" id="SFLDG01082">
    <property type="entry name" value="B12-binding_domain_containing"/>
    <property type="match status" value="1"/>
</dbReference>
<evidence type="ECO:0000313" key="10">
    <source>
        <dbReference type="EMBL" id="VAW19794.1"/>
    </source>
</evidence>
<dbReference type="InterPro" id="IPR002792">
    <property type="entry name" value="TRAM_dom"/>
</dbReference>
<evidence type="ECO:0000256" key="1">
    <source>
        <dbReference type="ARBA" id="ARBA00001966"/>
    </source>
</evidence>
<keyword evidence="4" id="KW-0479">Metal-binding</keyword>
<dbReference type="InterPro" id="IPR005839">
    <property type="entry name" value="Methylthiotransferase"/>
</dbReference>
<sequence length="442" mass="50509">MNMSDSERVTSVLNEAGYTYTDNEEEAGLIGILACSVRQKAIDKVYSRIHKWNKRKNHQNLITFISGCILPSDHERFLKLFDITFQMKDLQTLPELISRYGITTPAHIKPGIDPYNENIESFWNVKPSYSSDFEAFIPIQNGCDKFCAFCAVPYTRGREISRPSQDILNELESLVAKGFKSIMLLGQNVNSYGLDKKGAEITFPELLRQVGELGNRLKKEFWVYFTSPHPRDMTGEVIEVIARYPVLAKQIHLPIQSGDDQVLVKMNRKHHVAKYREIVQTIRRLIPQATLFTDIIVGFTGETEEQFENTRKAMEEFKYNMAYIAIYSPRPGATSHRWVDDVPLEEKKRRLHILTEELRKHNRGFNTAMAGKTVRVLVRGHDRKEGFLTGLSEGRLIVRFPYDNKNIIGGFIDVKITSSADFSLEGEAIGIKRILPAGHPVL</sequence>
<dbReference type="InterPro" id="IPR020612">
    <property type="entry name" value="Methylthiotransferase_CS"/>
</dbReference>
<dbReference type="InterPro" id="IPR013848">
    <property type="entry name" value="Methylthiotransferase_N"/>
</dbReference>
<evidence type="ECO:0000256" key="4">
    <source>
        <dbReference type="ARBA" id="ARBA00022723"/>
    </source>
</evidence>
<organism evidence="10">
    <name type="scientific">hydrothermal vent metagenome</name>
    <dbReference type="NCBI Taxonomy" id="652676"/>
    <lineage>
        <taxon>unclassified sequences</taxon>
        <taxon>metagenomes</taxon>
        <taxon>ecological metagenomes</taxon>
    </lineage>
</organism>
<dbReference type="PANTHER" id="PTHR43020">
    <property type="entry name" value="CDK5 REGULATORY SUBUNIT-ASSOCIATED PROTEIN 1"/>
    <property type="match status" value="1"/>
</dbReference>
<dbReference type="InterPro" id="IPR007197">
    <property type="entry name" value="rSAM"/>
</dbReference>
<keyword evidence="3" id="KW-0949">S-adenosyl-L-methionine</keyword>
<evidence type="ECO:0000256" key="2">
    <source>
        <dbReference type="ARBA" id="ARBA00022485"/>
    </source>
</evidence>
<dbReference type="EMBL" id="UOEP01000106">
    <property type="protein sequence ID" value="VAW19794.1"/>
    <property type="molecule type" value="Genomic_DNA"/>
</dbReference>
<proteinExistence type="predicted"/>
<keyword evidence="6" id="KW-0411">Iron-sulfur</keyword>
<dbReference type="PROSITE" id="PS50926">
    <property type="entry name" value="TRAM"/>
    <property type="match status" value="1"/>
</dbReference>
<dbReference type="PROSITE" id="PS01278">
    <property type="entry name" value="MTTASE_RADICAL"/>
    <property type="match status" value="1"/>
</dbReference>
<keyword evidence="10" id="KW-0808">Transferase</keyword>
<dbReference type="Gene3D" id="3.40.50.12160">
    <property type="entry name" value="Methylthiotransferase, N-terminal domain"/>
    <property type="match status" value="1"/>
</dbReference>
<dbReference type="Gene3D" id="3.80.30.20">
    <property type="entry name" value="tm_1862 like domain"/>
    <property type="match status" value="1"/>
</dbReference>
<dbReference type="EC" id="2.8.4.3" evidence="10"/>
<dbReference type="InterPro" id="IPR038135">
    <property type="entry name" value="Methylthiotransferase_N_sf"/>
</dbReference>
<dbReference type="AlphaFoldDB" id="A0A3B0UHN3"/>
<dbReference type="PROSITE" id="PS51918">
    <property type="entry name" value="RADICAL_SAM"/>
    <property type="match status" value="1"/>
</dbReference>
<dbReference type="InterPro" id="IPR023404">
    <property type="entry name" value="rSAM_horseshoe"/>
</dbReference>
<dbReference type="GO" id="GO:0035597">
    <property type="term" value="F:tRNA-2-methylthio-N(6)-dimethylallyladenosine(37) synthase activity"/>
    <property type="evidence" value="ECO:0007669"/>
    <property type="project" value="UniProtKB-EC"/>
</dbReference>
<dbReference type="GO" id="GO:0051539">
    <property type="term" value="F:4 iron, 4 sulfur cluster binding"/>
    <property type="evidence" value="ECO:0007669"/>
    <property type="project" value="UniProtKB-KW"/>
</dbReference>
<dbReference type="Pfam" id="PF00919">
    <property type="entry name" value="UPF0004"/>
    <property type="match status" value="1"/>
</dbReference>
<dbReference type="InterPro" id="IPR058240">
    <property type="entry name" value="rSAM_sf"/>
</dbReference>
<evidence type="ECO:0000256" key="3">
    <source>
        <dbReference type="ARBA" id="ARBA00022691"/>
    </source>
</evidence>
<dbReference type="NCBIfam" id="TIGR00089">
    <property type="entry name" value="MiaB/RimO family radical SAM methylthiotransferase"/>
    <property type="match status" value="1"/>
</dbReference>
<evidence type="ECO:0000259" key="8">
    <source>
        <dbReference type="PROSITE" id="PS51449"/>
    </source>
</evidence>
<dbReference type="PROSITE" id="PS51449">
    <property type="entry name" value="MTTASE_N"/>
    <property type="match status" value="1"/>
</dbReference>
<evidence type="ECO:0000256" key="6">
    <source>
        <dbReference type="ARBA" id="ARBA00023014"/>
    </source>
</evidence>
<comment type="cofactor">
    <cofactor evidence="1">
        <name>[4Fe-4S] cluster</name>
        <dbReference type="ChEBI" id="CHEBI:49883"/>
    </cofactor>
</comment>
<dbReference type="Pfam" id="PF01938">
    <property type="entry name" value="TRAM"/>
    <property type="match status" value="1"/>
</dbReference>
<protein>
    <submittedName>
        <fullName evidence="10">tRNA-i(6)A37 methylthiotransferase</fullName>
        <ecNumber evidence="10">2.8.4.3</ecNumber>
    </submittedName>
</protein>
<dbReference type="SMART" id="SM00729">
    <property type="entry name" value="Elp3"/>
    <property type="match status" value="1"/>
</dbReference>
<dbReference type="SFLD" id="SFLDS00029">
    <property type="entry name" value="Radical_SAM"/>
    <property type="match status" value="1"/>
</dbReference>
<feature type="domain" description="Radical SAM core" evidence="9">
    <location>
        <begin position="129"/>
        <end position="366"/>
    </location>
</feature>
<dbReference type="SFLD" id="SFLDG01061">
    <property type="entry name" value="methylthiotransferase"/>
    <property type="match status" value="1"/>
</dbReference>
<dbReference type="FunFam" id="3.80.30.20:FF:000001">
    <property type="entry name" value="tRNA-2-methylthio-N(6)-dimethylallyladenosine synthase 2"/>
    <property type="match status" value="1"/>
</dbReference>
<feature type="domain" description="TRAM" evidence="7">
    <location>
        <begin position="367"/>
        <end position="430"/>
    </location>
</feature>
<dbReference type="GO" id="GO:0005829">
    <property type="term" value="C:cytosol"/>
    <property type="evidence" value="ECO:0007669"/>
    <property type="project" value="TreeGrafter"/>
</dbReference>
<dbReference type="NCBIfam" id="TIGR01574">
    <property type="entry name" value="miaB-methiolase"/>
    <property type="match status" value="1"/>
</dbReference>
<dbReference type="SUPFAM" id="SSF102114">
    <property type="entry name" value="Radical SAM enzymes"/>
    <property type="match status" value="1"/>
</dbReference>
<keyword evidence="5" id="KW-0408">Iron</keyword>
<gene>
    <name evidence="10" type="ORF">MNBD_BACTEROID01-1152</name>
</gene>
<dbReference type="CDD" id="cd01335">
    <property type="entry name" value="Radical_SAM"/>
    <property type="match status" value="1"/>
</dbReference>
<evidence type="ECO:0000256" key="5">
    <source>
        <dbReference type="ARBA" id="ARBA00023004"/>
    </source>
</evidence>